<reference evidence="1" key="1">
    <citation type="submission" date="2021-03" db="EMBL/GenBank/DDBJ databases">
        <title>Genomic Encyclopedia of Type Strains, Phase IV (KMG-IV): sequencing the most valuable type-strain genomes for metagenomic binning, comparative biology and taxonomic classification.</title>
        <authorList>
            <person name="Goeker M."/>
        </authorList>
    </citation>
    <scope>NUCLEOTIDE SEQUENCE</scope>
    <source>
        <strain evidence="1">DSM 23564</strain>
    </source>
</reference>
<organism evidence="1 2">
    <name type="scientific">Halorubrum alkaliphilum</name>
    <dbReference type="NCBI Taxonomy" id="261290"/>
    <lineage>
        <taxon>Archaea</taxon>
        <taxon>Methanobacteriati</taxon>
        <taxon>Methanobacteriota</taxon>
        <taxon>Stenosarchaea group</taxon>
        <taxon>Halobacteria</taxon>
        <taxon>Halobacteriales</taxon>
        <taxon>Haloferacaceae</taxon>
        <taxon>Halorubrum</taxon>
    </lineage>
</organism>
<accession>A0A8T4GGG9</accession>
<dbReference type="AlphaFoldDB" id="A0A8T4GGG9"/>
<gene>
    <name evidence="1" type="ORF">J2751_002282</name>
</gene>
<sequence length="28" mass="3489">MGIEIIKQLLWNLHAYFRHTNVFSQEYH</sequence>
<comment type="caution">
    <text evidence="1">The sequence shown here is derived from an EMBL/GenBank/DDBJ whole genome shotgun (WGS) entry which is preliminary data.</text>
</comment>
<dbReference type="Proteomes" id="UP000823588">
    <property type="component" value="Unassembled WGS sequence"/>
</dbReference>
<evidence type="ECO:0000313" key="2">
    <source>
        <dbReference type="Proteomes" id="UP000823588"/>
    </source>
</evidence>
<name>A0A8T4GGG9_9EURY</name>
<protein>
    <submittedName>
        <fullName evidence="1">Uncharacterized protein</fullName>
    </submittedName>
</protein>
<evidence type="ECO:0000313" key="1">
    <source>
        <dbReference type="EMBL" id="MBP1923243.1"/>
    </source>
</evidence>
<keyword evidence="2" id="KW-1185">Reference proteome</keyword>
<proteinExistence type="predicted"/>
<dbReference type="EMBL" id="JAGGKQ010000018">
    <property type="protein sequence ID" value="MBP1923243.1"/>
    <property type="molecule type" value="Genomic_DNA"/>
</dbReference>